<dbReference type="InterPro" id="IPR002559">
    <property type="entry name" value="Transposase_11"/>
</dbReference>
<feature type="domain" description="H repeat-associated protein N-terminal" evidence="2">
    <location>
        <begin position="6"/>
        <end position="91"/>
    </location>
</feature>
<dbReference type="Proteomes" id="UP000589521">
    <property type="component" value="Unassembled WGS sequence"/>
</dbReference>
<dbReference type="Pfam" id="PF01609">
    <property type="entry name" value="DDE_Tnp_1"/>
    <property type="match status" value="1"/>
</dbReference>
<dbReference type="Pfam" id="PF13808">
    <property type="entry name" value="DDE_Tnp_1_assoc"/>
    <property type="match status" value="1"/>
</dbReference>
<dbReference type="InterPro" id="IPR047647">
    <property type="entry name" value="ISAs1_transpos"/>
</dbReference>
<reference evidence="3 4" key="1">
    <citation type="submission" date="2020-07" db="EMBL/GenBank/DDBJ databases">
        <title>MOT database genomes.</title>
        <authorList>
            <person name="Joseph S."/>
            <person name="Aduse-Opoku J."/>
            <person name="Hashim A."/>
            <person name="Wade W."/>
            <person name="Curtis M."/>
        </authorList>
    </citation>
    <scope>NUCLEOTIDE SEQUENCE [LARGE SCALE GENOMIC DNA]</scope>
    <source>
        <strain evidence="3 4">STR</strain>
    </source>
</reference>
<dbReference type="AlphaFoldDB" id="A0A7Z0S5C0"/>
<dbReference type="PANTHER" id="PTHR30298:SF0">
    <property type="entry name" value="PROTEIN YBFL-RELATED"/>
    <property type="match status" value="1"/>
</dbReference>
<dbReference type="GO" id="GO:0003677">
    <property type="term" value="F:DNA binding"/>
    <property type="evidence" value="ECO:0007669"/>
    <property type="project" value="InterPro"/>
</dbReference>
<organism evidence="3 4">
    <name type="scientific">Streptococcus danieliae</name>
    <dbReference type="NCBI Taxonomy" id="747656"/>
    <lineage>
        <taxon>Bacteria</taxon>
        <taxon>Bacillati</taxon>
        <taxon>Bacillota</taxon>
        <taxon>Bacilli</taxon>
        <taxon>Lactobacillales</taxon>
        <taxon>Streptococcaceae</taxon>
        <taxon>Streptococcus</taxon>
    </lineage>
</organism>
<sequence>MNLLITYLKSIHDRRDSWKIRHTLVDIVLLIFFARLSGAEYWEDIEDFGKCYEHNLRSVLSLENGIPSHDTMQRVFATLNPDVLINMTKIWAGILEEAHLDEGNFSTFSKRLIAIDGKTMRGNASAKQNPLHVVSAYATEAGICFGQVATKEKSNEITAIPELLDQLSLKNCMITIDAMGTQKEIAKKIIEQGGDFCLAVKENQKGLLEDIADCFTYDQESVVDYYETTEKAHGQIETRKYEVVHDTSWFRKDHPEWPHIQCLGKAICITDKDGQVTQVERYFILSTKVLADELGSYVRGHWKIESMHWLLDVVFREDANKTLNRQLAFNLNIIDKFCLSVLKNLDVGKKMSLRRKKFHLSMVFDRYLKSLL</sequence>
<evidence type="ECO:0000259" key="2">
    <source>
        <dbReference type="Pfam" id="PF13808"/>
    </source>
</evidence>
<dbReference type="RefSeq" id="WP_179925895.1">
    <property type="nucleotide sequence ID" value="NZ_JACBXX010000209.1"/>
</dbReference>
<proteinExistence type="predicted"/>
<dbReference type="InterPro" id="IPR051698">
    <property type="entry name" value="Transposase_11-like"/>
</dbReference>
<evidence type="ECO:0000313" key="3">
    <source>
        <dbReference type="EMBL" id="NYS97336.1"/>
    </source>
</evidence>
<evidence type="ECO:0000259" key="1">
    <source>
        <dbReference type="Pfam" id="PF01609"/>
    </source>
</evidence>
<dbReference type="EMBL" id="JACBXX010000209">
    <property type="protein sequence ID" value="NYS97336.1"/>
    <property type="molecule type" value="Genomic_DNA"/>
</dbReference>
<dbReference type="GO" id="GO:0004803">
    <property type="term" value="F:transposase activity"/>
    <property type="evidence" value="ECO:0007669"/>
    <property type="project" value="InterPro"/>
</dbReference>
<feature type="domain" description="Transposase IS4-like" evidence="1">
    <location>
        <begin position="109"/>
        <end position="332"/>
    </location>
</feature>
<comment type="caution">
    <text evidence="3">The sequence shown here is derived from an EMBL/GenBank/DDBJ whole genome shotgun (WGS) entry which is preliminary data.</text>
</comment>
<protein>
    <submittedName>
        <fullName evidence="3">ISAs1 family transposase</fullName>
    </submittedName>
</protein>
<gene>
    <name evidence="3" type="ORF">HZY94_09170</name>
</gene>
<dbReference type="GO" id="GO:0006313">
    <property type="term" value="P:DNA transposition"/>
    <property type="evidence" value="ECO:0007669"/>
    <property type="project" value="InterPro"/>
</dbReference>
<name>A0A7Z0S5C0_9STRE</name>
<dbReference type="InterPro" id="IPR032806">
    <property type="entry name" value="YbfD_N"/>
</dbReference>
<evidence type="ECO:0000313" key="4">
    <source>
        <dbReference type="Proteomes" id="UP000589521"/>
    </source>
</evidence>
<dbReference type="PANTHER" id="PTHR30298">
    <property type="entry name" value="H REPEAT-ASSOCIATED PREDICTED TRANSPOSASE"/>
    <property type="match status" value="1"/>
</dbReference>
<dbReference type="NCBIfam" id="NF033564">
    <property type="entry name" value="transpos_ISAs1"/>
    <property type="match status" value="1"/>
</dbReference>
<accession>A0A7Z0S5C0</accession>